<comment type="function">
    <text evidence="9">DNA-dependent RNA polymerase catalyzes the transcription of DNA into RNA using the four ribonucleoside triphosphates as substrates.</text>
</comment>
<dbReference type="EMBL" id="CAUJNA010003358">
    <property type="protein sequence ID" value="CAJ1400069.1"/>
    <property type="molecule type" value="Genomic_DNA"/>
</dbReference>
<evidence type="ECO:0000259" key="13">
    <source>
        <dbReference type="Pfam" id="PF04563"/>
    </source>
</evidence>
<evidence type="ECO:0000256" key="8">
    <source>
        <dbReference type="RuleBase" id="RU000434"/>
    </source>
</evidence>
<dbReference type="InterPro" id="IPR009674">
    <property type="entry name" value="Rpa2_dom_4"/>
</dbReference>
<dbReference type="InterPro" id="IPR007645">
    <property type="entry name" value="RNA_pol_Rpb2_3"/>
</dbReference>
<dbReference type="Pfam" id="PF04560">
    <property type="entry name" value="RNA_pol_Rpb2_7"/>
    <property type="match status" value="1"/>
</dbReference>
<evidence type="ECO:0000256" key="3">
    <source>
        <dbReference type="ARBA" id="ARBA00022478"/>
    </source>
</evidence>
<dbReference type="GO" id="GO:0005634">
    <property type="term" value="C:nucleus"/>
    <property type="evidence" value="ECO:0007669"/>
    <property type="project" value="UniProtKB-SubCell"/>
</dbReference>
<evidence type="ECO:0000256" key="7">
    <source>
        <dbReference type="ARBA" id="ARBA00023242"/>
    </source>
</evidence>
<comment type="subcellular location">
    <subcellularLocation>
        <location evidence="1">Nucleus</location>
    </subcellularLocation>
</comment>
<dbReference type="GO" id="GO:0003677">
    <property type="term" value="F:DNA binding"/>
    <property type="evidence" value="ECO:0007669"/>
    <property type="project" value="InterPro"/>
</dbReference>
<dbReference type="InterPro" id="IPR015712">
    <property type="entry name" value="DNA-dir_RNA_pol_su2"/>
</dbReference>
<keyword evidence="5 9" id="KW-0548">Nucleotidyltransferase</keyword>
<reference evidence="16" key="1">
    <citation type="submission" date="2023-08" db="EMBL/GenBank/DDBJ databases">
        <authorList>
            <person name="Chen Y."/>
            <person name="Shah S."/>
            <person name="Dougan E. K."/>
            <person name="Thang M."/>
            <person name="Chan C."/>
        </authorList>
    </citation>
    <scope>NUCLEOTIDE SEQUENCE</scope>
</reference>
<comment type="caution">
    <text evidence="16">The sequence shown here is derived from an EMBL/GenBank/DDBJ whole genome shotgun (WGS) entry which is preliminary data.</text>
</comment>
<sequence>MTETHHGKGMLMHAVQNHVESFNAFLEHGLETVLQELGTTEVEPWEDGPSLKIFVSELTVSKPVCKAKRAEKEANSEIEMQRAWLPSDCRMSHATYGGALTARIEARVEGGQMVGTYVELGDIPLMVRSKKCNLCGLSPEELVRAREDCTESGGYFLLRGLERIIRLLVMPKCNFPMAINRPSYESRGKLYTQHAVLMRCMRADGSTLTNTLHYCRDGSVTLRFSHGREEWLIPLIVVAHSLYQVSDRFLVELLAGGGVPESQPGDEPGANHDLWETVLVMLQQQNAKLHISNRRDARQYLGQTFRVVLQRDLPRSFTDEQIGEWMVRQFFMVHVRDGWMKLATLSVMFQKLMGLVRGEVEPDNQDTMSSHDVLHPGQLYGMLLKEALEVSMLKLKMIIRKLTKKEGTKAKYKLEDFVANEGSNLKKFMQQSSEVQKRLENFLATGNVTSRSGLDLMQTTGFTVVADKLNQARYSSHFASIHRGQYFAEMKTTTVRKLLPETWGFLCPVHTPDGSPCGLLNHLAHSCHPVVTPAMPEALEALILVLQQMGAQIWTPDAGPPPESRSRHAWVVVDGMPVAYLDRKRLGFAEQSLRRSKVGQKHGLPEHMEIVCVTRRWGKLFTGLFVFTGPGRLVRPVRCLRTQETEWIGAQEQLFLSISVLRSEKEKAEALLDKEPEDDEEFPEQLPLRFSHEELEPTELFSSLAALTPFSNHNQSPRNMYQCQMLKQTMATPYHNHDFRPDNKIFRIWCPQSPLVRTQMYDNIDCDEHPIGTNAVVAVITFTGYDMEDAMIINKHSYERGFGHGVVYKSKILDAAPRSASKEEQEGNHFANVKVDAHGRILEKVSDQLEPDGFPALGTYLTRGCHLYCKIDSKGQSHVEKYDDDEPCYVEQVCRLDGASIAGSDPVKRVIMKLRYTRNPVVGDKFSSRHGQKGVMSILWPAEDMPFTESGLTPDILFNPHGFPSRMTIGMLIESIAGKAASLEARRTADATTFRQYSGSYSNGGNEQDPFNQDAGKDAPKAADYFGEALLNHGYKRLGTERMYSGIHGCEIETDIFIGMVYYQRLRHLVMDKAQVRARGKTDRLTNQPVKGRKNRGGIRFGEMERDSLLAHGTSFLLHDRLMRSSDFDMAYVCPLCGSVLGPQSSASSERYAGEVWECGACSRKEKRLVKCQSMPVPWVFRYLAVELAAMNVKMGVKVSNRARQVSLSSSPWAGSLVE</sequence>
<evidence type="ECO:0000256" key="10">
    <source>
        <dbReference type="SAM" id="MobiDB-lite"/>
    </source>
</evidence>
<dbReference type="InterPro" id="IPR007121">
    <property type="entry name" value="RNA_pol_bsu_CS"/>
</dbReference>
<evidence type="ECO:0000256" key="4">
    <source>
        <dbReference type="ARBA" id="ARBA00022679"/>
    </source>
</evidence>
<keyword evidence="7" id="KW-0539">Nucleus</keyword>
<dbReference type="InterPro" id="IPR037033">
    <property type="entry name" value="DNA-dir_RNAP_su2_hyb_sf"/>
</dbReference>
<evidence type="ECO:0000256" key="5">
    <source>
        <dbReference type="ARBA" id="ARBA00022695"/>
    </source>
</evidence>
<comment type="similarity">
    <text evidence="2 8">Belongs to the RNA polymerase beta chain family.</text>
</comment>
<evidence type="ECO:0000313" key="17">
    <source>
        <dbReference type="Proteomes" id="UP001178507"/>
    </source>
</evidence>
<evidence type="ECO:0000256" key="6">
    <source>
        <dbReference type="ARBA" id="ARBA00023163"/>
    </source>
</evidence>
<evidence type="ECO:0000256" key="1">
    <source>
        <dbReference type="ARBA" id="ARBA00004123"/>
    </source>
</evidence>
<evidence type="ECO:0000313" key="16">
    <source>
        <dbReference type="EMBL" id="CAJ1400069.1"/>
    </source>
</evidence>
<dbReference type="FunFam" id="3.90.1100.10:FF:000008">
    <property type="entry name" value="DNA-directed RNA polymerase subunit beta"/>
    <property type="match status" value="1"/>
</dbReference>
<feature type="domain" description="RNA polymerase Rpb2" evidence="12">
    <location>
        <begin position="1097"/>
        <end position="1197"/>
    </location>
</feature>
<dbReference type="Gene3D" id="3.90.1100.10">
    <property type="match status" value="2"/>
</dbReference>
<dbReference type="SUPFAM" id="SSF64484">
    <property type="entry name" value="beta and beta-prime subunits of DNA dependent RNA-polymerase"/>
    <property type="match status" value="1"/>
</dbReference>
<keyword evidence="4 9" id="KW-0808">Transferase</keyword>
<dbReference type="PANTHER" id="PTHR20856">
    <property type="entry name" value="DNA-DIRECTED RNA POLYMERASE I SUBUNIT 2"/>
    <property type="match status" value="1"/>
</dbReference>
<dbReference type="GO" id="GO:0000428">
    <property type="term" value="C:DNA-directed RNA polymerase complex"/>
    <property type="evidence" value="ECO:0007669"/>
    <property type="project" value="UniProtKB-KW"/>
</dbReference>
<dbReference type="FunFam" id="2.40.270.10:FF:000011">
    <property type="entry name" value="DNA-directed RNA polymerase subunit beta"/>
    <property type="match status" value="1"/>
</dbReference>
<dbReference type="Gene3D" id="3.90.1070.20">
    <property type="match status" value="1"/>
</dbReference>
<dbReference type="AlphaFoldDB" id="A0AA36NBN6"/>
<evidence type="ECO:0000259" key="11">
    <source>
        <dbReference type="Pfam" id="PF00562"/>
    </source>
</evidence>
<dbReference type="GO" id="GO:0006351">
    <property type="term" value="P:DNA-templated transcription"/>
    <property type="evidence" value="ECO:0007669"/>
    <property type="project" value="InterPro"/>
</dbReference>
<organism evidence="16 17">
    <name type="scientific">Effrenium voratum</name>
    <dbReference type="NCBI Taxonomy" id="2562239"/>
    <lineage>
        <taxon>Eukaryota</taxon>
        <taxon>Sar</taxon>
        <taxon>Alveolata</taxon>
        <taxon>Dinophyceae</taxon>
        <taxon>Suessiales</taxon>
        <taxon>Symbiodiniaceae</taxon>
        <taxon>Effrenium</taxon>
    </lineage>
</organism>
<evidence type="ECO:0000256" key="2">
    <source>
        <dbReference type="ARBA" id="ARBA00006835"/>
    </source>
</evidence>
<feature type="compositionally biased region" description="Polar residues" evidence="10">
    <location>
        <begin position="996"/>
        <end position="1011"/>
    </location>
</feature>
<feature type="domain" description="DNA-directed RNA polymerase I subunit RPA2" evidence="15">
    <location>
        <begin position="584"/>
        <end position="635"/>
    </location>
</feature>
<dbReference type="Gene3D" id="2.40.270.10">
    <property type="entry name" value="DNA-directed RNA polymerase, subunit 2, domain 6"/>
    <property type="match status" value="1"/>
</dbReference>
<feature type="domain" description="RNA polymerase beta subunit protrusion" evidence="13">
    <location>
        <begin position="14"/>
        <end position="406"/>
    </location>
</feature>
<dbReference type="CDD" id="cd00653">
    <property type="entry name" value="RNA_pol_B_RPB2"/>
    <property type="match status" value="1"/>
</dbReference>
<comment type="catalytic activity">
    <reaction evidence="9">
        <text>RNA(n) + a ribonucleoside 5'-triphosphate = RNA(n+1) + diphosphate</text>
        <dbReference type="Rhea" id="RHEA:21248"/>
        <dbReference type="Rhea" id="RHEA-COMP:14527"/>
        <dbReference type="Rhea" id="RHEA-COMP:17342"/>
        <dbReference type="ChEBI" id="CHEBI:33019"/>
        <dbReference type="ChEBI" id="CHEBI:61557"/>
        <dbReference type="ChEBI" id="CHEBI:140395"/>
        <dbReference type="EC" id="2.7.7.6"/>
    </reaction>
</comment>
<feature type="domain" description="DNA-directed RNA polymerase subunit 2 hybrid-binding" evidence="11">
    <location>
        <begin position="705"/>
        <end position="1094"/>
    </location>
</feature>
<dbReference type="InterPro" id="IPR007641">
    <property type="entry name" value="RNA_pol_Rpb2_7"/>
</dbReference>
<dbReference type="Gene3D" id="3.90.1110.10">
    <property type="entry name" value="RNA polymerase Rpb2, domain 2"/>
    <property type="match status" value="1"/>
</dbReference>
<evidence type="ECO:0000259" key="14">
    <source>
        <dbReference type="Pfam" id="PF04565"/>
    </source>
</evidence>
<dbReference type="Proteomes" id="UP001178507">
    <property type="component" value="Unassembled WGS sequence"/>
</dbReference>
<dbReference type="GO" id="GO:0003899">
    <property type="term" value="F:DNA-directed RNA polymerase activity"/>
    <property type="evidence" value="ECO:0007669"/>
    <property type="project" value="UniProtKB-EC"/>
</dbReference>
<evidence type="ECO:0000259" key="15">
    <source>
        <dbReference type="Pfam" id="PF06883"/>
    </source>
</evidence>
<name>A0AA36NBN6_9DINO</name>
<dbReference type="InterPro" id="IPR014724">
    <property type="entry name" value="RNA_pol_RPB2_OB-fold"/>
</dbReference>
<feature type="domain" description="RNA polymerase Rpb2" evidence="14">
    <location>
        <begin position="464"/>
        <end position="528"/>
    </location>
</feature>
<gene>
    <name evidence="16" type="ORF">EVOR1521_LOCUS23491</name>
</gene>
<keyword evidence="6 9" id="KW-0804">Transcription</keyword>
<dbReference type="Pfam" id="PF06883">
    <property type="entry name" value="RNA_pol_Rpa2_4"/>
    <property type="match status" value="1"/>
</dbReference>
<dbReference type="Gene3D" id="2.40.50.150">
    <property type="match status" value="1"/>
</dbReference>
<dbReference type="PROSITE" id="PS01166">
    <property type="entry name" value="RNA_POL_BETA"/>
    <property type="match status" value="1"/>
</dbReference>
<dbReference type="EC" id="2.7.7.6" evidence="9"/>
<dbReference type="Pfam" id="PF00562">
    <property type="entry name" value="RNA_pol_Rpb2_6"/>
    <property type="match status" value="1"/>
</dbReference>
<evidence type="ECO:0000259" key="12">
    <source>
        <dbReference type="Pfam" id="PF04560"/>
    </source>
</evidence>
<keyword evidence="17" id="KW-1185">Reference proteome</keyword>
<dbReference type="InterPro" id="IPR007120">
    <property type="entry name" value="DNA-dir_RNAP_su2_dom"/>
</dbReference>
<dbReference type="Pfam" id="PF04565">
    <property type="entry name" value="RNA_pol_Rpb2_3"/>
    <property type="match status" value="1"/>
</dbReference>
<keyword evidence="3 9" id="KW-0240">DNA-directed RNA polymerase</keyword>
<dbReference type="Pfam" id="PF04563">
    <property type="entry name" value="RNA_pol_Rpb2_1"/>
    <property type="match status" value="1"/>
</dbReference>
<accession>A0AA36NBN6</accession>
<evidence type="ECO:0000256" key="9">
    <source>
        <dbReference type="RuleBase" id="RU363031"/>
    </source>
</evidence>
<feature type="region of interest" description="Disordered" evidence="10">
    <location>
        <begin position="996"/>
        <end position="1018"/>
    </location>
</feature>
<dbReference type="InterPro" id="IPR007644">
    <property type="entry name" value="RNA_pol_bsu_protrusion"/>
</dbReference>
<dbReference type="GO" id="GO:0032549">
    <property type="term" value="F:ribonucleoside binding"/>
    <property type="evidence" value="ECO:0007669"/>
    <property type="project" value="InterPro"/>
</dbReference>
<protein>
    <recommendedName>
        <fullName evidence="9">DNA-directed RNA polymerase subunit beta</fullName>
        <ecNumber evidence="9">2.7.7.6</ecNumber>
    </recommendedName>
</protein>
<dbReference type="InterPro" id="IPR037034">
    <property type="entry name" value="RNA_pol_Rpb2_2_sf"/>
</dbReference>
<dbReference type="Gene3D" id="3.90.1800.10">
    <property type="entry name" value="RNA polymerase alpha subunit dimerisation domain"/>
    <property type="match status" value="1"/>
</dbReference>
<proteinExistence type="inferred from homology"/>